<dbReference type="GO" id="GO:0005730">
    <property type="term" value="C:nucleolus"/>
    <property type="evidence" value="ECO:0007669"/>
    <property type="project" value="UniProtKB-SubCell"/>
</dbReference>
<dbReference type="STRING" id="3469.A0A4Y7KMM2"/>
<dbReference type="InterPro" id="IPR035979">
    <property type="entry name" value="RBD_domain_sf"/>
</dbReference>
<feature type="domain" description="RRM" evidence="7">
    <location>
        <begin position="292"/>
        <end position="373"/>
    </location>
</feature>
<keyword evidence="9" id="KW-1185">Reference proteome</keyword>
<dbReference type="EMBL" id="CM010722">
    <property type="protein sequence ID" value="RZC74106.1"/>
    <property type="molecule type" value="Genomic_DNA"/>
</dbReference>
<evidence type="ECO:0000256" key="4">
    <source>
        <dbReference type="ARBA" id="ARBA00023242"/>
    </source>
</evidence>
<dbReference type="PROSITE" id="PS50102">
    <property type="entry name" value="RRM"/>
    <property type="match status" value="2"/>
</dbReference>
<comment type="subcellular location">
    <subcellularLocation>
        <location evidence="1">Nucleus</location>
        <location evidence="1">Nucleolus</location>
    </subcellularLocation>
</comment>
<comment type="similarity">
    <text evidence="2">Belongs to the RRM RBM34 family.</text>
</comment>
<dbReference type="PANTHER" id="PTHR23236:SF25">
    <property type="entry name" value="RNA-BINDING PROTEIN 34"/>
    <property type="match status" value="1"/>
</dbReference>
<dbReference type="GO" id="GO:0003723">
    <property type="term" value="F:RNA binding"/>
    <property type="evidence" value="ECO:0007669"/>
    <property type="project" value="UniProtKB-UniRule"/>
</dbReference>
<feature type="compositionally biased region" description="Basic and acidic residues" evidence="6">
    <location>
        <begin position="136"/>
        <end position="147"/>
    </location>
</feature>
<reference evidence="8 9" key="1">
    <citation type="journal article" date="2018" name="Science">
        <title>The opium poppy genome and morphinan production.</title>
        <authorList>
            <person name="Guo L."/>
            <person name="Winzer T."/>
            <person name="Yang X."/>
            <person name="Li Y."/>
            <person name="Ning Z."/>
            <person name="He Z."/>
            <person name="Teodor R."/>
            <person name="Lu Y."/>
            <person name="Bowser T.A."/>
            <person name="Graham I.A."/>
            <person name="Ye K."/>
        </authorList>
    </citation>
    <scope>NUCLEOTIDE SEQUENCE [LARGE SCALE GENOMIC DNA]</scope>
    <source>
        <strain evidence="9">cv. HN1</strain>
        <tissue evidence="8">Leaves</tissue>
    </source>
</reference>
<accession>A0A4Y7KMM2</accession>
<feature type="domain" description="RRM" evidence="7">
    <location>
        <begin position="181"/>
        <end position="275"/>
    </location>
</feature>
<feature type="region of interest" description="Disordered" evidence="6">
    <location>
        <begin position="136"/>
        <end position="170"/>
    </location>
</feature>
<feature type="compositionally biased region" description="Basic and acidic residues" evidence="6">
    <location>
        <begin position="1"/>
        <end position="10"/>
    </location>
</feature>
<dbReference type="PANTHER" id="PTHR23236">
    <property type="entry name" value="EUKARYOTIC TRANSLATION INITIATION FACTOR 4B/4H"/>
    <property type="match status" value="1"/>
</dbReference>
<evidence type="ECO:0000256" key="6">
    <source>
        <dbReference type="SAM" id="MobiDB-lite"/>
    </source>
</evidence>
<evidence type="ECO:0000256" key="1">
    <source>
        <dbReference type="ARBA" id="ARBA00004604"/>
    </source>
</evidence>
<feature type="region of interest" description="Disordered" evidence="6">
    <location>
        <begin position="388"/>
        <end position="505"/>
    </location>
</feature>
<sequence length="505" mass="56942">MGNTPKHKDEEEAANGGGKIDIFKTLFGRDSTEEPGLGLVSEPKSDKKNNDKKKKREKEEKHDSNNEKLGSNSDSNVDSIKKKKKKKTVVNLEKKEEENPNLNVAENDEKKKTKKKRKRDEIEDVYEAKAYGVDEKIDGKNDEDGNIKSKKKVGEKRKVRDDPSETMVSREGFDDESKLLRTVFVGNLPLKTKKKALLKEFSQFGEVDSVRIRSVPILDGKMPRKGAIMKGRINDAIDSVNAYVVYKEEKSAQASLCHNMAMVGGNHIRVDIACPPRKKLKGENTILYDSNRTVFVGNLPFDVKDEELYQLFCGINQFESSIEAIRVIRDPSTNVGKGIAYVLLKTKEAASLLVRRRHLKLRDRDLRLYHAKPESVLSKKRELATVNNTPSKRMAISPSKDYEDRKVKSNLSYQGLRATKSGVQKKDGSRPRSGDRGMQKSSDGPERKVRDSKRPAVAARKAKVLKNLAAMKVAGTTPEQTGMKRKMESRTPQKSGRNTKPKKFR</sequence>
<keyword evidence="4" id="KW-0539">Nucleus</keyword>
<feature type="region of interest" description="Disordered" evidence="6">
    <location>
        <begin position="25"/>
        <end position="121"/>
    </location>
</feature>
<feature type="compositionally biased region" description="Low complexity" evidence="6">
    <location>
        <begin position="455"/>
        <end position="470"/>
    </location>
</feature>
<dbReference type="Pfam" id="PF00076">
    <property type="entry name" value="RRM_1"/>
    <property type="match status" value="2"/>
</dbReference>
<feature type="compositionally biased region" description="Basic and acidic residues" evidence="6">
    <location>
        <begin position="424"/>
        <end position="454"/>
    </location>
</feature>
<feature type="region of interest" description="Disordered" evidence="6">
    <location>
        <begin position="1"/>
        <end position="20"/>
    </location>
</feature>
<dbReference type="InterPro" id="IPR012677">
    <property type="entry name" value="Nucleotide-bd_a/b_plait_sf"/>
</dbReference>
<name>A0A4Y7KMM2_PAPSO</name>
<evidence type="ECO:0000313" key="8">
    <source>
        <dbReference type="EMBL" id="RZC74106.1"/>
    </source>
</evidence>
<dbReference type="Gene3D" id="3.30.70.330">
    <property type="match status" value="2"/>
</dbReference>
<dbReference type="CDD" id="cd12394">
    <property type="entry name" value="RRM1_RBM34"/>
    <property type="match status" value="1"/>
</dbReference>
<gene>
    <name evidence="8" type="ORF">C5167_049584</name>
</gene>
<evidence type="ECO:0000256" key="3">
    <source>
        <dbReference type="ARBA" id="ARBA00022884"/>
    </source>
</evidence>
<organism evidence="8 9">
    <name type="scientific">Papaver somniferum</name>
    <name type="common">Opium poppy</name>
    <dbReference type="NCBI Taxonomy" id="3469"/>
    <lineage>
        <taxon>Eukaryota</taxon>
        <taxon>Viridiplantae</taxon>
        <taxon>Streptophyta</taxon>
        <taxon>Embryophyta</taxon>
        <taxon>Tracheophyta</taxon>
        <taxon>Spermatophyta</taxon>
        <taxon>Magnoliopsida</taxon>
        <taxon>Ranunculales</taxon>
        <taxon>Papaveraceae</taxon>
        <taxon>Papaveroideae</taxon>
        <taxon>Papaver</taxon>
    </lineage>
</organism>
<protein>
    <recommendedName>
        <fullName evidence="7">RRM domain-containing protein</fullName>
    </recommendedName>
</protein>
<evidence type="ECO:0000259" key="7">
    <source>
        <dbReference type="PROSITE" id="PS50102"/>
    </source>
</evidence>
<evidence type="ECO:0000313" key="9">
    <source>
        <dbReference type="Proteomes" id="UP000316621"/>
    </source>
</evidence>
<dbReference type="OrthoDB" id="442677at2759"/>
<evidence type="ECO:0000256" key="5">
    <source>
        <dbReference type="PROSITE-ProRule" id="PRU00176"/>
    </source>
</evidence>
<dbReference type="SUPFAM" id="SSF54928">
    <property type="entry name" value="RNA-binding domain, RBD"/>
    <property type="match status" value="2"/>
</dbReference>
<dbReference type="AlphaFoldDB" id="A0A4Y7KMM2"/>
<proteinExistence type="inferred from homology"/>
<dbReference type="Gramene" id="RZC74106">
    <property type="protein sequence ID" value="RZC74106"/>
    <property type="gene ID" value="C5167_049584"/>
</dbReference>
<dbReference type="Proteomes" id="UP000316621">
    <property type="component" value="Chromosome 8"/>
</dbReference>
<evidence type="ECO:0000256" key="2">
    <source>
        <dbReference type="ARBA" id="ARBA00007077"/>
    </source>
</evidence>
<feature type="compositionally biased region" description="Basic and acidic residues" evidence="6">
    <location>
        <begin position="57"/>
        <end position="66"/>
    </location>
</feature>
<dbReference type="SMART" id="SM00360">
    <property type="entry name" value="RRM"/>
    <property type="match status" value="2"/>
</dbReference>
<keyword evidence="3 5" id="KW-0694">RNA-binding</keyword>
<dbReference type="OMA" id="NAYAVYT"/>
<dbReference type="InterPro" id="IPR000504">
    <property type="entry name" value="RRM_dom"/>
</dbReference>